<dbReference type="InterPro" id="IPR001437">
    <property type="entry name" value="Tscrpt_elong_fac_GreA/B_C"/>
</dbReference>
<dbReference type="EMBL" id="UINC01032778">
    <property type="protein sequence ID" value="SVB20989.1"/>
    <property type="molecule type" value="Genomic_DNA"/>
</dbReference>
<dbReference type="GO" id="GO:0032784">
    <property type="term" value="P:regulation of DNA-templated transcription elongation"/>
    <property type="evidence" value="ECO:0007669"/>
    <property type="project" value="InterPro"/>
</dbReference>
<dbReference type="FunFam" id="3.10.50.30:FF:000001">
    <property type="entry name" value="Transcription elongation factor GreA"/>
    <property type="match status" value="1"/>
</dbReference>
<evidence type="ECO:0000256" key="1">
    <source>
        <dbReference type="ARBA" id="ARBA00008213"/>
    </source>
</evidence>
<reference evidence="10" key="1">
    <citation type="submission" date="2018-05" db="EMBL/GenBank/DDBJ databases">
        <authorList>
            <person name="Lanie J.A."/>
            <person name="Ng W.-L."/>
            <person name="Kazmierczak K.M."/>
            <person name="Andrzejewski T.M."/>
            <person name="Davidsen T.M."/>
            <person name="Wayne K.J."/>
            <person name="Tettelin H."/>
            <person name="Glass J.I."/>
            <person name="Rusch D."/>
            <person name="Podicherti R."/>
            <person name="Tsui H.-C.T."/>
            <person name="Winkler M.E."/>
        </authorList>
    </citation>
    <scope>NUCLEOTIDE SEQUENCE</scope>
</reference>
<organism evidence="10">
    <name type="scientific">marine metagenome</name>
    <dbReference type="NCBI Taxonomy" id="408172"/>
    <lineage>
        <taxon>unclassified sequences</taxon>
        <taxon>metagenomes</taxon>
        <taxon>ecological metagenomes</taxon>
    </lineage>
</organism>
<dbReference type="FunFam" id="1.10.287.180:FF:000001">
    <property type="entry name" value="Transcription elongation factor GreA"/>
    <property type="match status" value="1"/>
</dbReference>
<dbReference type="GO" id="GO:0006354">
    <property type="term" value="P:DNA-templated transcription elongation"/>
    <property type="evidence" value="ECO:0007669"/>
    <property type="project" value="TreeGrafter"/>
</dbReference>
<gene>
    <name evidence="10" type="ORF">METZ01_LOCUS173843</name>
</gene>
<dbReference type="SUPFAM" id="SSF54534">
    <property type="entry name" value="FKBP-like"/>
    <property type="match status" value="1"/>
</dbReference>
<dbReference type="InterPro" id="IPR036953">
    <property type="entry name" value="GreA/GreB_C_sf"/>
</dbReference>
<keyword evidence="4" id="KW-0238">DNA-binding</keyword>
<evidence type="ECO:0000313" key="10">
    <source>
        <dbReference type="EMBL" id="SVB20989.1"/>
    </source>
</evidence>
<dbReference type="InterPro" id="IPR006359">
    <property type="entry name" value="Tscrpt_elong_fac_GreA"/>
</dbReference>
<evidence type="ECO:0000256" key="4">
    <source>
        <dbReference type="ARBA" id="ARBA00023125"/>
    </source>
</evidence>
<dbReference type="PROSITE" id="PS00829">
    <property type="entry name" value="GREAB_1"/>
    <property type="match status" value="1"/>
</dbReference>
<dbReference type="NCBIfam" id="NF001261">
    <property type="entry name" value="PRK00226.1-2"/>
    <property type="match status" value="1"/>
</dbReference>
<feature type="domain" description="Transcription elongation factor GreA/GreB C-terminal" evidence="8">
    <location>
        <begin position="82"/>
        <end position="156"/>
    </location>
</feature>
<feature type="domain" description="Transcription elongation factor GreA/GreB N-terminal" evidence="9">
    <location>
        <begin position="5"/>
        <end position="74"/>
    </location>
</feature>
<sequence>MAKHPMTKEGEDLLRKELKKLKSEDRSKVVQAIAEARELGDLKENAEYHSAKEQQGFIERRIREIESKLSNSQVIDVTKVTPSGKVVFGTTIELDDLEGKKQVKYKIVGEDESDAKAGKISFLSPLARILIGKNQGDEIEIEAPEGKKHYRIVLVKHI</sequence>
<evidence type="ECO:0000256" key="7">
    <source>
        <dbReference type="ARBA" id="ARBA00030776"/>
    </source>
</evidence>
<evidence type="ECO:0000256" key="2">
    <source>
        <dbReference type="ARBA" id="ARBA00013729"/>
    </source>
</evidence>
<dbReference type="PIRSF" id="PIRSF006092">
    <property type="entry name" value="GreA_GreB"/>
    <property type="match status" value="1"/>
</dbReference>
<dbReference type="Pfam" id="PF03449">
    <property type="entry name" value="GreA_GreB_N"/>
    <property type="match status" value="1"/>
</dbReference>
<evidence type="ECO:0000256" key="3">
    <source>
        <dbReference type="ARBA" id="ARBA00023015"/>
    </source>
</evidence>
<evidence type="ECO:0000256" key="6">
    <source>
        <dbReference type="ARBA" id="ARBA00024916"/>
    </source>
</evidence>
<dbReference type="InterPro" id="IPR028624">
    <property type="entry name" value="Tscrpt_elong_fac_GreA/B"/>
</dbReference>
<dbReference type="PANTHER" id="PTHR30437:SF4">
    <property type="entry name" value="TRANSCRIPTION ELONGATION FACTOR GREA"/>
    <property type="match status" value="1"/>
</dbReference>
<dbReference type="GO" id="GO:0003677">
    <property type="term" value="F:DNA binding"/>
    <property type="evidence" value="ECO:0007669"/>
    <property type="project" value="UniProtKB-KW"/>
</dbReference>
<dbReference type="NCBIfam" id="NF001264">
    <property type="entry name" value="PRK00226.1-5"/>
    <property type="match status" value="1"/>
</dbReference>
<proteinExistence type="inferred from homology"/>
<evidence type="ECO:0000259" key="8">
    <source>
        <dbReference type="Pfam" id="PF01272"/>
    </source>
</evidence>
<comment type="similarity">
    <text evidence="1">Belongs to the GreA/GreB family.</text>
</comment>
<dbReference type="GO" id="GO:0070063">
    <property type="term" value="F:RNA polymerase binding"/>
    <property type="evidence" value="ECO:0007669"/>
    <property type="project" value="InterPro"/>
</dbReference>
<dbReference type="NCBIfam" id="NF001263">
    <property type="entry name" value="PRK00226.1-4"/>
    <property type="match status" value="1"/>
</dbReference>
<dbReference type="PANTHER" id="PTHR30437">
    <property type="entry name" value="TRANSCRIPTION ELONGATION FACTOR GREA"/>
    <property type="match status" value="1"/>
</dbReference>
<dbReference type="AlphaFoldDB" id="A0A382C545"/>
<name>A0A382C545_9ZZZZ</name>
<dbReference type="Pfam" id="PF01272">
    <property type="entry name" value="GreA_GreB"/>
    <property type="match status" value="1"/>
</dbReference>
<dbReference type="Gene3D" id="3.10.50.30">
    <property type="entry name" value="Transcription elongation factor, GreA/GreB, C-terminal domain"/>
    <property type="match status" value="1"/>
</dbReference>
<dbReference type="InterPro" id="IPR023459">
    <property type="entry name" value="Tscrpt_elong_fac_GreA/B_fam"/>
</dbReference>
<evidence type="ECO:0000256" key="5">
    <source>
        <dbReference type="ARBA" id="ARBA00023163"/>
    </source>
</evidence>
<dbReference type="InterPro" id="IPR036805">
    <property type="entry name" value="Tscrpt_elong_fac_GreA/B_N_sf"/>
</dbReference>
<dbReference type="InterPro" id="IPR018151">
    <property type="entry name" value="TF_GreA/GreB_CS"/>
</dbReference>
<accession>A0A382C545</accession>
<comment type="function">
    <text evidence="6">Necessary for efficient RNA polymerase transcription elongation past template-encoded arresting sites. The arresting sites in DNA have the property of trapping a certain fraction of elongating RNA polymerases that pass through, resulting in locked ternary complexes. Cleavage of the nascent transcript by cleavage factors such as GreA or GreB allows the resumption of elongation from the new 3'terminus. GreA releases sequences of 2 to 3 nucleotides.</text>
</comment>
<dbReference type="SUPFAM" id="SSF46557">
    <property type="entry name" value="GreA transcript cleavage protein, N-terminal domain"/>
    <property type="match status" value="1"/>
</dbReference>
<keyword evidence="5" id="KW-0804">Transcription</keyword>
<dbReference type="HAMAP" id="MF_00105">
    <property type="entry name" value="GreA_GreB"/>
    <property type="match status" value="1"/>
</dbReference>
<dbReference type="InterPro" id="IPR022691">
    <property type="entry name" value="Tscrpt_elong_fac_GreA/B_N"/>
</dbReference>
<evidence type="ECO:0000259" key="9">
    <source>
        <dbReference type="Pfam" id="PF03449"/>
    </source>
</evidence>
<protein>
    <recommendedName>
        <fullName evidence="2">Transcription elongation factor GreA</fullName>
    </recommendedName>
    <alternativeName>
        <fullName evidence="7">Transcript cleavage factor GreA</fullName>
    </alternativeName>
</protein>
<dbReference type="NCBIfam" id="TIGR01462">
    <property type="entry name" value="greA"/>
    <property type="match status" value="1"/>
</dbReference>
<keyword evidence="3" id="KW-0805">Transcription regulation</keyword>
<dbReference type="Gene3D" id="1.10.287.180">
    <property type="entry name" value="Transcription elongation factor, GreA/GreB, N-terminal domain"/>
    <property type="match status" value="1"/>
</dbReference>